<comment type="caution">
    <text evidence="1">The sequence shown here is derived from an EMBL/GenBank/DDBJ whole genome shotgun (WGS) entry which is preliminary data.</text>
</comment>
<keyword evidence="2" id="KW-1185">Reference proteome</keyword>
<evidence type="ECO:0000313" key="2">
    <source>
        <dbReference type="Proteomes" id="UP000187406"/>
    </source>
</evidence>
<dbReference type="SUPFAM" id="SSF53098">
    <property type="entry name" value="Ribonuclease H-like"/>
    <property type="match status" value="1"/>
</dbReference>
<dbReference type="PANTHER" id="PTHR32166">
    <property type="entry name" value="OSJNBA0013A04.12 PROTEIN"/>
    <property type="match status" value="1"/>
</dbReference>
<dbReference type="InParanoid" id="A0A1Q3BAH2"/>
<name>A0A1Q3BAH2_CEPFO</name>
<dbReference type="EMBL" id="BDDD01000380">
    <property type="protein sequence ID" value="GAV65021.1"/>
    <property type="molecule type" value="Genomic_DNA"/>
</dbReference>
<dbReference type="PANTHER" id="PTHR32166:SF122">
    <property type="entry name" value="OS09G0499600 PROTEIN"/>
    <property type="match status" value="1"/>
</dbReference>
<reference evidence="2" key="1">
    <citation type="submission" date="2016-04" db="EMBL/GenBank/DDBJ databases">
        <title>Cephalotus genome sequencing.</title>
        <authorList>
            <person name="Fukushima K."/>
            <person name="Hasebe M."/>
            <person name="Fang X."/>
        </authorList>
    </citation>
    <scope>NUCLEOTIDE SEQUENCE [LARGE SCALE GENOMIC DNA]</scope>
    <source>
        <strain evidence="2">cv. St1</strain>
    </source>
</reference>
<organism evidence="1 2">
    <name type="scientific">Cephalotus follicularis</name>
    <name type="common">Albany pitcher plant</name>
    <dbReference type="NCBI Taxonomy" id="3775"/>
    <lineage>
        <taxon>Eukaryota</taxon>
        <taxon>Viridiplantae</taxon>
        <taxon>Streptophyta</taxon>
        <taxon>Embryophyta</taxon>
        <taxon>Tracheophyta</taxon>
        <taxon>Spermatophyta</taxon>
        <taxon>Magnoliopsida</taxon>
        <taxon>eudicotyledons</taxon>
        <taxon>Gunneridae</taxon>
        <taxon>Pentapetalae</taxon>
        <taxon>rosids</taxon>
        <taxon>fabids</taxon>
        <taxon>Oxalidales</taxon>
        <taxon>Cephalotaceae</taxon>
        <taxon>Cephalotus</taxon>
    </lineage>
</organism>
<dbReference type="AlphaFoldDB" id="A0A1Q3BAH2"/>
<dbReference type="Proteomes" id="UP000187406">
    <property type="component" value="Unassembled WGS sequence"/>
</dbReference>
<dbReference type="OrthoDB" id="1934703at2759"/>
<dbReference type="STRING" id="3775.A0A1Q3BAH2"/>
<accession>A0A1Q3BAH2</accession>
<sequence>FWNSIMYRLKAANPLVRVLRLVDRENKPPMGYVYETMDRAKEAIMKNFSENEEKYEEIYTITYQRAVQLHSSLHAAGFFLNLEFYYANKSVGADFEGTRWFIEILRLVSSTDVQDKFFDKLAIYKGAEGLFGIPMTKGQRSTKAPAEWWSTFGSSTPKFQAFAVKVLS</sequence>
<protein>
    <submittedName>
        <fullName evidence="1">Uncharacterized protein</fullName>
    </submittedName>
</protein>
<dbReference type="InterPro" id="IPR012337">
    <property type="entry name" value="RNaseH-like_sf"/>
</dbReference>
<feature type="non-terminal residue" evidence="1">
    <location>
        <position position="168"/>
    </location>
</feature>
<evidence type="ECO:0000313" key="1">
    <source>
        <dbReference type="EMBL" id="GAV65021.1"/>
    </source>
</evidence>
<gene>
    <name evidence="1" type="ORF">CFOL_v3_08536</name>
</gene>
<proteinExistence type="predicted"/>
<feature type="non-terminal residue" evidence="1">
    <location>
        <position position="1"/>
    </location>
</feature>